<accession>A0A1G7P6Y7</accession>
<dbReference type="AlphaFoldDB" id="A0A1G7P6Y7"/>
<feature type="region of interest" description="Disordered" evidence="1">
    <location>
        <begin position="165"/>
        <end position="216"/>
    </location>
</feature>
<feature type="region of interest" description="Disordered" evidence="1">
    <location>
        <begin position="123"/>
        <end position="148"/>
    </location>
</feature>
<sequence length="232" mass="25168">MVRRFSEANGLLNDLLDRYEGGTANPIAHPDYDAFPNVVAADVFLRQIARAEAVGAVSLARGHGTRRDQIVHVRLQAADALYHYLGRVPAAQIAQEAGGRLCADIALDWRLVEAAAAIAETWGEPRAGTGSPHPMWTSSATPSPSPKQFWRIGIWTSIIGPSREERSAIAKPSNASKARSSDFLAESSSSRPERGPARRCGRSDWSASRRRFSSPEGSISMAPICPRFLHAI</sequence>
<dbReference type="Proteomes" id="UP000199245">
    <property type="component" value="Unassembled WGS sequence"/>
</dbReference>
<evidence type="ECO:0000313" key="2">
    <source>
        <dbReference type="EMBL" id="SDF81220.1"/>
    </source>
</evidence>
<proteinExistence type="predicted"/>
<organism evidence="2 3">
    <name type="scientific">Bradyrhizobium brasilense</name>
    <dbReference type="NCBI Taxonomy" id="1419277"/>
    <lineage>
        <taxon>Bacteria</taxon>
        <taxon>Pseudomonadati</taxon>
        <taxon>Pseudomonadota</taxon>
        <taxon>Alphaproteobacteria</taxon>
        <taxon>Hyphomicrobiales</taxon>
        <taxon>Nitrobacteraceae</taxon>
        <taxon>Bradyrhizobium</taxon>
    </lineage>
</organism>
<dbReference type="EMBL" id="FMZW01000075">
    <property type="protein sequence ID" value="SDF81220.1"/>
    <property type="molecule type" value="Genomic_DNA"/>
</dbReference>
<protein>
    <submittedName>
        <fullName evidence="2">Uncharacterized protein</fullName>
    </submittedName>
</protein>
<reference evidence="2 3" key="1">
    <citation type="submission" date="2016-10" db="EMBL/GenBank/DDBJ databases">
        <authorList>
            <person name="de Groot N.N."/>
        </authorList>
    </citation>
    <scope>NUCLEOTIDE SEQUENCE [LARGE SCALE GENOMIC DNA]</scope>
    <source>
        <strain evidence="2 3">R5</strain>
    </source>
</reference>
<name>A0A1G7P6Y7_9BRAD</name>
<evidence type="ECO:0000313" key="3">
    <source>
        <dbReference type="Proteomes" id="UP000199245"/>
    </source>
</evidence>
<evidence type="ECO:0000256" key="1">
    <source>
        <dbReference type="SAM" id="MobiDB-lite"/>
    </source>
</evidence>
<gene>
    <name evidence="2" type="ORF">SAMN05216337_107521</name>
</gene>